<keyword evidence="4" id="KW-0411">Iron-sulfur</keyword>
<dbReference type="GO" id="GO:0046872">
    <property type="term" value="F:metal ion binding"/>
    <property type="evidence" value="ECO:0007669"/>
    <property type="project" value="UniProtKB-KW"/>
</dbReference>
<proteinExistence type="predicted"/>
<evidence type="ECO:0000256" key="4">
    <source>
        <dbReference type="ARBA" id="ARBA00023014"/>
    </source>
</evidence>
<evidence type="ECO:0000313" key="8">
    <source>
        <dbReference type="EMBL" id="GGJ85133.1"/>
    </source>
</evidence>
<feature type="transmembrane region" description="Helical" evidence="6">
    <location>
        <begin position="12"/>
        <end position="31"/>
    </location>
</feature>
<accession>A0A917PMK6</accession>
<keyword evidence="6" id="KW-0472">Membrane</keyword>
<evidence type="ECO:0000256" key="2">
    <source>
        <dbReference type="ARBA" id="ARBA00022723"/>
    </source>
</evidence>
<evidence type="ECO:0000256" key="5">
    <source>
        <dbReference type="ARBA" id="ARBA00023157"/>
    </source>
</evidence>
<dbReference type="AlphaFoldDB" id="A0A917PMK6"/>
<keyword evidence="5" id="KW-1015">Disulfide bond</keyword>
<evidence type="ECO:0000256" key="3">
    <source>
        <dbReference type="ARBA" id="ARBA00023004"/>
    </source>
</evidence>
<dbReference type="InterPro" id="IPR014349">
    <property type="entry name" value="Rieske_Fe-S_prot"/>
</dbReference>
<name>A0A917PMK6_9DEIO</name>
<keyword evidence="6" id="KW-0812">Transmembrane</keyword>
<reference evidence="8" key="2">
    <citation type="submission" date="2020-09" db="EMBL/GenBank/DDBJ databases">
        <authorList>
            <person name="Sun Q."/>
            <person name="Ohkuma M."/>
        </authorList>
    </citation>
    <scope>NUCLEOTIDE SEQUENCE</scope>
    <source>
        <strain evidence="8">JCM 14371</strain>
    </source>
</reference>
<keyword evidence="1" id="KW-0001">2Fe-2S</keyword>
<dbReference type="InterPro" id="IPR017941">
    <property type="entry name" value="Rieske_2Fe-2S"/>
</dbReference>
<gene>
    <name evidence="8" type="ORF">GCM10008939_31310</name>
</gene>
<organism evidence="8 9">
    <name type="scientific">Deinococcus aquiradiocola</name>
    <dbReference type="NCBI Taxonomy" id="393059"/>
    <lineage>
        <taxon>Bacteria</taxon>
        <taxon>Thermotogati</taxon>
        <taxon>Deinococcota</taxon>
        <taxon>Deinococci</taxon>
        <taxon>Deinococcales</taxon>
        <taxon>Deinococcaceae</taxon>
        <taxon>Deinococcus</taxon>
    </lineage>
</organism>
<dbReference type="EMBL" id="BMOE01000013">
    <property type="protein sequence ID" value="GGJ85133.1"/>
    <property type="molecule type" value="Genomic_DNA"/>
</dbReference>
<protein>
    <submittedName>
        <fullName evidence="8">Cytochrome Complex iron-sulfur subunit</fullName>
    </submittedName>
</protein>
<keyword evidence="2" id="KW-0479">Metal-binding</keyword>
<evidence type="ECO:0000256" key="1">
    <source>
        <dbReference type="ARBA" id="ARBA00022714"/>
    </source>
</evidence>
<evidence type="ECO:0000259" key="7">
    <source>
        <dbReference type="PROSITE" id="PS51296"/>
    </source>
</evidence>
<keyword evidence="9" id="KW-1185">Reference proteome</keyword>
<dbReference type="SUPFAM" id="SSF50022">
    <property type="entry name" value="ISP domain"/>
    <property type="match status" value="1"/>
</dbReference>
<dbReference type="PROSITE" id="PS51296">
    <property type="entry name" value="RIESKE"/>
    <property type="match status" value="1"/>
</dbReference>
<comment type="caution">
    <text evidence="8">The sequence shown here is derived from an EMBL/GenBank/DDBJ whole genome shotgun (WGS) entry which is preliminary data.</text>
</comment>
<keyword evidence="6" id="KW-1133">Transmembrane helix</keyword>
<evidence type="ECO:0000313" key="9">
    <source>
        <dbReference type="Proteomes" id="UP000635726"/>
    </source>
</evidence>
<feature type="domain" description="Rieske" evidence="7">
    <location>
        <begin position="62"/>
        <end position="175"/>
    </location>
</feature>
<sequence length="186" mass="20311">MPTRRALLERWWLLPVGLTGAAFAGLGLYAARVSRKSVPGQPRYTAAPAQRVAALAALKAEWSETPFTYAARPCTLLRLPAATIGSVQVNGRHYAAYSRVCTHLGCTVNLVRDTEVLAFSFNYRPTDPARQHPYLGCPCHYSVFDPQQDGEAVFGKAHLPLPRVRLEVRGTELWATGIEPAPANVG</sequence>
<dbReference type="PANTHER" id="PTHR10134">
    <property type="entry name" value="CYTOCHROME B-C1 COMPLEX SUBUNIT RIESKE, MITOCHONDRIAL"/>
    <property type="match status" value="1"/>
</dbReference>
<dbReference type="Gene3D" id="2.102.10.10">
    <property type="entry name" value="Rieske [2Fe-2S] iron-sulphur domain"/>
    <property type="match status" value="1"/>
</dbReference>
<evidence type="ECO:0000256" key="6">
    <source>
        <dbReference type="SAM" id="Phobius"/>
    </source>
</evidence>
<dbReference type="RefSeq" id="WP_188964233.1">
    <property type="nucleotide sequence ID" value="NZ_BMOE01000013.1"/>
</dbReference>
<dbReference type="Pfam" id="PF00355">
    <property type="entry name" value="Rieske"/>
    <property type="match status" value="1"/>
</dbReference>
<dbReference type="InterPro" id="IPR036922">
    <property type="entry name" value="Rieske_2Fe-2S_sf"/>
</dbReference>
<dbReference type="Proteomes" id="UP000635726">
    <property type="component" value="Unassembled WGS sequence"/>
</dbReference>
<keyword evidence="3" id="KW-0408">Iron</keyword>
<reference evidence="8" key="1">
    <citation type="journal article" date="2014" name="Int. J. Syst. Evol. Microbiol.">
        <title>Complete genome sequence of Corynebacterium casei LMG S-19264T (=DSM 44701T), isolated from a smear-ripened cheese.</title>
        <authorList>
            <consortium name="US DOE Joint Genome Institute (JGI-PGF)"/>
            <person name="Walter F."/>
            <person name="Albersmeier A."/>
            <person name="Kalinowski J."/>
            <person name="Ruckert C."/>
        </authorList>
    </citation>
    <scope>NUCLEOTIDE SEQUENCE</scope>
    <source>
        <strain evidence="8">JCM 14371</strain>
    </source>
</reference>
<dbReference type="GO" id="GO:0051537">
    <property type="term" value="F:2 iron, 2 sulfur cluster binding"/>
    <property type="evidence" value="ECO:0007669"/>
    <property type="project" value="UniProtKB-KW"/>
</dbReference>